<proteinExistence type="predicted"/>
<feature type="compositionally biased region" description="Low complexity" evidence="1">
    <location>
        <begin position="237"/>
        <end position="258"/>
    </location>
</feature>
<feature type="compositionally biased region" description="Polar residues" evidence="1">
    <location>
        <begin position="173"/>
        <end position="190"/>
    </location>
</feature>
<name>A0A7S3PUN2_9STRA</name>
<evidence type="ECO:0000259" key="3">
    <source>
        <dbReference type="PROSITE" id="PS50076"/>
    </source>
</evidence>
<accession>A0A7S3PUN2</accession>
<dbReference type="AlphaFoldDB" id="A0A7S3PUN2"/>
<feature type="compositionally biased region" description="Low complexity" evidence="1">
    <location>
        <begin position="291"/>
        <end position="303"/>
    </location>
</feature>
<reference evidence="4" key="1">
    <citation type="submission" date="2021-01" db="EMBL/GenBank/DDBJ databases">
        <authorList>
            <person name="Corre E."/>
            <person name="Pelletier E."/>
            <person name="Niang G."/>
            <person name="Scheremetjew M."/>
            <person name="Finn R."/>
            <person name="Kale V."/>
            <person name="Holt S."/>
            <person name="Cochrane G."/>
            <person name="Meng A."/>
            <person name="Brown T."/>
            <person name="Cohen L."/>
        </authorList>
    </citation>
    <scope>NUCLEOTIDE SEQUENCE</scope>
    <source>
        <strain evidence="4">MM31A-1</strain>
    </source>
</reference>
<dbReference type="SUPFAM" id="SSF46565">
    <property type="entry name" value="Chaperone J-domain"/>
    <property type="match status" value="1"/>
</dbReference>
<feature type="signal peptide" evidence="2">
    <location>
        <begin position="1"/>
        <end position="33"/>
    </location>
</feature>
<evidence type="ECO:0000256" key="2">
    <source>
        <dbReference type="SAM" id="SignalP"/>
    </source>
</evidence>
<feature type="region of interest" description="Disordered" evidence="1">
    <location>
        <begin position="218"/>
        <end position="303"/>
    </location>
</feature>
<sequence length="390" mass="43486">MLRSLHGILPVGTSMICLLSNLLVGTNHVQVDAFILPNTSSKIKNTMDTTSWHTPTSTLLQYQVSHGCDMPLPQLPTSSDPYAILGLVRHANGVPLSEIKSAYRRAAQLYHPDLRTAAYMTMKSNTNMNMHLHSDREREEKEIANEDLARINAAYGYLIGKNDSLDSIPKPRSTCTTQRATNDPNRSHSNGGKRRNSNAHNSTANGWAYWSHSGTYGGYQSSRKHCPNTRGVHSEAQNSTSTTTKTNKSNTNSNQQNQENGERKVSVKPSFGTRPRRPSTYRISTASHSPNANYRYSNHSSSSNLNINNKEKESESYHHCYFNSKSQRTNENNFITSKYTRTTGANGAYWLRYGYIQESEPSRIGTGPGSASAFLPIQSDSSIHTRVIHR</sequence>
<dbReference type="PROSITE" id="PS50076">
    <property type="entry name" value="DNAJ_2"/>
    <property type="match status" value="1"/>
</dbReference>
<organism evidence="4">
    <name type="scientific">Chaetoceros debilis</name>
    <dbReference type="NCBI Taxonomy" id="122233"/>
    <lineage>
        <taxon>Eukaryota</taxon>
        <taxon>Sar</taxon>
        <taxon>Stramenopiles</taxon>
        <taxon>Ochrophyta</taxon>
        <taxon>Bacillariophyta</taxon>
        <taxon>Coscinodiscophyceae</taxon>
        <taxon>Chaetocerotophycidae</taxon>
        <taxon>Chaetocerotales</taxon>
        <taxon>Chaetocerotaceae</taxon>
        <taxon>Chaetoceros</taxon>
    </lineage>
</organism>
<feature type="domain" description="J" evidence="3">
    <location>
        <begin position="80"/>
        <end position="169"/>
    </location>
</feature>
<evidence type="ECO:0000256" key="1">
    <source>
        <dbReference type="SAM" id="MobiDB-lite"/>
    </source>
</evidence>
<keyword evidence="2" id="KW-0732">Signal</keyword>
<evidence type="ECO:0000313" key="4">
    <source>
        <dbReference type="EMBL" id="CAE0455933.1"/>
    </source>
</evidence>
<feature type="region of interest" description="Disordered" evidence="1">
    <location>
        <begin position="162"/>
        <end position="200"/>
    </location>
</feature>
<dbReference type="InterPro" id="IPR036869">
    <property type="entry name" value="J_dom_sf"/>
</dbReference>
<dbReference type="CDD" id="cd06257">
    <property type="entry name" value="DnaJ"/>
    <property type="match status" value="1"/>
</dbReference>
<feature type="chain" id="PRO_5031277272" description="J domain-containing protein" evidence="2">
    <location>
        <begin position="34"/>
        <end position="390"/>
    </location>
</feature>
<dbReference type="EMBL" id="HBIO01001083">
    <property type="protein sequence ID" value="CAE0455933.1"/>
    <property type="molecule type" value="Transcribed_RNA"/>
</dbReference>
<feature type="compositionally biased region" description="Polar residues" evidence="1">
    <location>
        <begin position="281"/>
        <end position="290"/>
    </location>
</feature>
<protein>
    <recommendedName>
        <fullName evidence="3">J domain-containing protein</fullName>
    </recommendedName>
</protein>
<gene>
    <name evidence="4" type="ORF">CDEB00056_LOCUS774</name>
</gene>
<dbReference type="Gene3D" id="1.10.287.110">
    <property type="entry name" value="DnaJ domain"/>
    <property type="match status" value="1"/>
</dbReference>
<dbReference type="InterPro" id="IPR001623">
    <property type="entry name" value="DnaJ_domain"/>
</dbReference>
<dbReference type="SMART" id="SM00271">
    <property type="entry name" value="DnaJ"/>
    <property type="match status" value="1"/>
</dbReference>